<evidence type="ECO:0000313" key="12">
    <source>
        <dbReference type="EMBL" id="CAE06683.1"/>
    </source>
</evidence>
<feature type="domain" description="GtrA/DPMS transmembrane" evidence="11">
    <location>
        <begin position="12"/>
        <end position="91"/>
    </location>
</feature>
<name>Q7U9T5_PARMW</name>
<dbReference type="KEGG" id="syw:SYNW0168"/>
<dbReference type="Pfam" id="PF04794">
    <property type="entry name" value="YdjC"/>
    <property type="match status" value="1"/>
</dbReference>
<evidence type="ECO:0000256" key="6">
    <source>
        <dbReference type="ARBA" id="ARBA00022842"/>
    </source>
</evidence>
<evidence type="ECO:0000259" key="11">
    <source>
        <dbReference type="Pfam" id="PF04138"/>
    </source>
</evidence>
<evidence type="ECO:0000256" key="7">
    <source>
        <dbReference type="ARBA" id="ARBA00022989"/>
    </source>
</evidence>
<evidence type="ECO:0000256" key="10">
    <source>
        <dbReference type="SAM" id="Phobius"/>
    </source>
</evidence>
<dbReference type="Pfam" id="PF04138">
    <property type="entry name" value="GtrA_DPMS_TM"/>
    <property type="match status" value="1"/>
</dbReference>
<dbReference type="GO" id="GO:0000271">
    <property type="term" value="P:polysaccharide biosynthetic process"/>
    <property type="evidence" value="ECO:0007669"/>
    <property type="project" value="InterPro"/>
</dbReference>
<dbReference type="GO" id="GO:0016020">
    <property type="term" value="C:membrane"/>
    <property type="evidence" value="ECO:0007669"/>
    <property type="project" value="UniProtKB-SubCell"/>
</dbReference>
<evidence type="ECO:0000313" key="13">
    <source>
        <dbReference type="Proteomes" id="UP000001422"/>
    </source>
</evidence>
<evidence type="ECO:0000256" key="4">
    <source>
        <dbReference type="ARBA" id="ARBA00022723"/>
    </source>
</evidence>
<accession>Q7U9T5</accession>
<keyword evidence="13" id="KW-1185">Reference proteome</keyword>
<comment type="subcellular location">
    <subcellularLocation>
        <location evidence="2">Membrane</location>
        <topology evidence="2">Multi-pass membrane protein</topology>
    </subcellularLocation>
</comment>
<dbReference type="Gene3D" id="3.20.20.370">
    <property type="entry name" value="Glycoside hydrolase/deacetylase"/>
    <property type="match status" value="1"/>
</dbReference>
<keyword evidence="6" id="KW-0460">Magnesium</keyword>
<dbReference type="CDD" id="cd10807">
    <property type="entry name" value="YdjC_like_3"/>
    <property type="match status" value="1"/>
</dbReference>
<dbReference type="PANTHER" id="PTHR31609">
    <property type="entry name" value="YDJC DEACETYLASE FAMILY MEMBER"/>
    <property type="match status" value="1"/>
</dbReference>
<dbReference type="RefSeq" id="WP_011127044.1">
    <property type="nucleotide sequence ID" value="NC_005070.1"/>
</dbReference>
<evidence type="ECO:0000256" key="2">
    <source>
        <dbReference type="ARBA" id="ARBA00004141"/>
    </source>
</evidence>
<dbReference type="eggNOG" id="COG2246">
    <property type="taxonomic scope" value="Bacteria"/>
</dbReference>
<feature type="transmembrane region" description="Helical" evidence="10">
    <location>
        <begin position="12"/>
        <end position="37"/>
    </location>
</feature>
<evidence type="ECO:0000256" key="3">
    <source>
        <dbReference type="ARBA" id="ARBA00022692"/>
    </source>
</evidence>
<dbReference type="HOGENOM" id="CLU_631539_0_0_3"/>
<dbReference type="InterPro" id="IPR007267">
    <property type="entry name" value="GtrA_DPMS_TM"/>
</dbReference>
<comment type="cofactor">
    <cofactor evidence="1">
        <name>Mg(2+)</name>
        <dbReference type="ChEBI" id="CHEBI:18420"/>
    </cofactor>
</comment>
<evidence type="ECO:0000256" key="1">
    <source>
        <dbReference type="ARBA" id="ARBA00001946"/>
    </source>
</evidence>
<evidence type="ECO:0000256" key="9">
    <source>
        <dbReference type="ARBA" id="ARBA00023277"/>
    </source>
</evidence>
<keyword evidence="4" id="KW-0479">Metal-binding</keyword>
<reference evidence="12 13" key="1">
    <citation type="journal article" date="2003" name="Nature">
        <title>The genome of a motile marine Synechococcus.</title>
        <authorList>
            <person name="Palenik B."/>
            <person name="Brahamsha B."/>
            <person name="Larimer F."/>
            <person name="Land M."/>
            <person name="Hauser L."/>
            <person name="Chain P."/>
            <person name="Lamerdin J."/>
            <person name="Regala W."/>
            <person name="Allen E.A."/>
            <person name="McCarren J."/>
            <person name="Paulsen I."/>
            <person name="Dufresne A."/>
            <person name="Partensky F."/>
            <person name="Webb E."/>
            <person name="Waterbury J."/>
        </authorList>
    </citation>
    <scope>NUCLEOTIDE SEQUENCE [LARGE SCALE GENOMIC DNA]</scope>
    <source>
        <strain evidence="12 13">WH8102</strain>
    </source>
</reference>
<dbReference type="GO" id="GO:0019213">
    <property type="term" value="F:deacetylase activity"/>
    <property type="evidence" value="ECO:0007669"/>
    <property type="project" value="TreeGrafter"/>
</dbReference>
<dbReference type="Proteomes" id="UP000001422">
    <property type="component" value="Chromosome"/>
</dbReference>
<sequence length="395" mass="42852">MNLPAALNRLVRYGAIGLIAATIHAAVLLSLGSWLPLSLANPIGFLTASIAGYLGHALVTFREETGGRRFARRWLLLQYAANISVCSLLPLLNAPTVVLVITPTALNALIWNRAARGALHHRQRPGHPAIHADDLGLAPGVDTAILDLATAGRLTSASLLVEGATAESAAAAWRCLPKAQPLVLHLCLTEGPQPQNCPDLPAGFGELLLGSLLPAKRRALRDQIVQSIQAQIHRFQQLTGQHQIQLDGHQHIHLVPLVLDVVLEQPEIVWVRTTAESLPQGLPLKLWIKALRDGGLLKWQVLQPLTWLAQRRLKAAGIGSNQRFAGVLFTGEMTGAALDVAERSLGDGDLLLAHPAAAVNQDQLEQHQFHRSAAFFSSPWRQHEWKALRARTPRG</sequence>
<keyword evidence="9" id="KW-0119">Carbohydrate metabolism</keyword>
<evidence type="ECO:0000256" key="8">
    <source>
        <dbReference type="ARBA" id="ARBA00023136"/>
    </source>
</evidence>
<feature type="transmembrane region" description="Helical" evidence="10">
    <location>
        <begin position="43"/>
        <end position="61"/>
    </location>
</feature>
<dbReference type="GO" id="GO:0046872">
    <property type="term" value="F:metal ion binding"/>
    <property type="evidence" value="ECO:0007669"/>
    <property type="project" value="UniProtKB-KW"/>
</dbReference>
<dbReference type="PANTHER" id="PTHR31609:SF1">
    <property type="entry name" value="CARBOHYDRATE DEACETYLASE"/>
    <property type="match status" value="1"/>
</dbReference>
<dbReference type="InterPro" id="IPR011330">
    <property type="entry name" value="Glyco_hydro/deAcase_b/a-brl"/>
</dbReference>
<keyword evidence="8 10" id="KW-0472">Membrane</keyword>
<organism evidence="12 13">
    <name type="scientific">Parasynechococcus marenigrum (strain WH8102)</name>
    <dbReference type="NCBI Taxonomy" id="84588"/>
    <lineage>
        <taxon>Bacteria</taxon>
        <taxon>Bacillati</taxon>
        <taxon>Cyanobacteriota</taxon>
        <taxon>Cyanophyceae</taxon>
        <taxon>Synechococcales</taxon>
        <taxon>Prochlorococcaceae</taxon>
        <taxon>Parasynechococcus</taxon>
        <taxon>Parasynechococcus marenigrum</taxon>
    </lineage>
</organism>
<dbReference type="SUPFAM" id="SSF88713">
    <property type="entry name" value="Glycoside hydrolase/deacetylase"/>
    <property type="match status" value="1"/>
</dbReference>
<dbReference type="GO" id="GO:0016787">
    <property type="term" value="F:hydrolase activity"/>
    <property type="evidence" value="ECO:0007669"/>
    <property type="project" value="UniProtKB-KW"/>
</dbReference>
<dbReference type="STRING" id="84588.SYNW0168"/>
<keyword evidence="7 10" id="KW-1133">Transmembrane helix</keyword>
<proteinExistence type="predicted"/>
<protein>
    <recommendedName>
        <fullName evidence="11">GtrA/DPMS transmembrane domain-containing protein</fullName>
    </recommendedName>
</protein>
<dbReference type="eggNOG" id="COG3394">
    <property type="taxonomic scope" value="Bacteria"/>
</dbReference>
<dbReference type="InterPro" id="IPR006879">
    <property type="entry name" value="YdjC-like"/>
</dbReference>
<keyword evidence="3 10" id="KW-0812">Transmembrane</keyword>
<dbReference type="AlphaFoldDB" id="Q7U9T5"/>
<keyword evidence="5" id="KW-0378">Hydrolase</keyword>
<evidence type="ECO:0000256" key="5">
    <source>
        <dbReference type="ARBA" id="ARBA00022801"/>
    </source>
</evidence>
<dbReference type="EMBL" id="BX569689">
    <property type="protein sequence ID" value="CAE06683.1"/>
    <property type="molecule type" value="Genomic_DNA"/>
</dbReference>
<gene>
    <name evidence="12" type="ordered locus">SYNW0168</name>
</gene>